<comment type="subcellular location">
    <subcellularLocation>
        <location evidence="1">Endoplasmic reticulum membrane</location>
        <topology evidence="1">Single-pass type II membrane protein</topology>
    </subcellularLocation>
</comment>
<comment type="similarity">
    <text evidence="2">Belongs to the SPCS3 family.</text>
</comment>
<evidence type="ECO:0000313" key="10">
    <source>
        <dbReference type="Proteomes" id="UP000007797"/>
    </source>
</evidence>
<keyword evidence="4" id="KW-0256">Endoplasmic reticulum</keyword>
<keyword evidence="3" id="KW-0812">Transmembrane</keyword>
<accession>F4PSY2</accession>
<protein>
    <recommendedName>
        <fullName evidence="8">Signal peptidase complex subunit 3</fullName>
    </recommendedName>
</protein>
<evidence type="ECO:0000256" key="4">
    <source>
        <dbReference type="ARBA" id="ARBA00022824"/>
    </source>
</evidence>
<dbReference type="Pfam" id="PF04573">
    <property type="entry name" value="SPC22"/>
    <property type="match status" value="1"/>
</dbReference>
<dbReference type="GO" id="GO:0005787">
    <property type="term" value="C:signal peptidase complex"/>
    <property type="evidence" value="ECO:0007669"/>
    <property type="project" value="InterPro"/>
</dbReference>
<evidence type="ECO:0000313" key="9">
    <source>
        <dbReference type="EMBL" id="EGG20771.1"/>
    </source>
</evidence>
<dbReference type="STRING" id="1054147.F4PSY2"/>
<evidence type="ECO:0000256" key="2">
    <source>
        <dbReference type="ARBA" id="ARBA00009289"/>
    </source>
</evidence>
<dbReference type="InterPro" id="IPR007653">
    <property type="entry name" value="SPC3"/>
</dbReference>
<dbReference type="AlphaFoldDB" id="F4PSY2"/>
<dbReference type="PANTHER" id="PTHR12804">
    <property type="entry name" value="MICROSOMAL SIGNAL PEPTIDASE 23 KD SUBUNIT SPC22/23"/>
    <property type="match status" value="1"/>
</dbReference>
<dbReference type="EMBL" id="GL883010">
    <property type="protein sequence ID" value="EGG20771.1"/>
    <property type="molecule type" value="Genomic_DNA"/>
</dbReference>
<evidence type="ECO:0000256" key="5">
    <source>
        <dbReference type="ARBA" id="ARBA00022968"/>
    </source>
</evidence>
<proteinExistence type="inferred from homology"/>
<reference evidence="10" key="1">
    <citation type="journal article" date="2011" name="Genome Res.">
        <title>Phylogeny-wide analysis of social amoeba genomes highlights ancient origins for complex intercellular communication.</title>
        <authorList>
            <person name="Heidel A.J."/>
            <person name="Lawal H.M."/>
            <person name="Felder M."/>
            <person name="Schilde C."/>
            <person name="Helps N.R."/>
            <person name="Tunggal B."/>
            <person name="Rivero F."/>
            <person name="John U."/>
            <person name="Schleicher M."/>
            <person name="Eichinger L."/>
            <person name="Platzer M."/>
            <person name="Noegel A.A."/>
            <person name="Schaap P."/>
            <person name="Gloeckner G."/>
        </authorList>
    </citation>
    <scope>NUCLEOTIDE SEQUENCE [LARGE SCALE GENOMIC DNA]</scope>
    <source>
        <strain evidence="10">SH3</strain>
    </source>
</reference>
<name>F4PSY2_CACFS</name>
<dbReference type="PANTHER" id="PTHR12804:SF0">
    <property type="entry name" value="SIGNAL PEPTIDASE COMPLEX SUBUNIT 3"/>
    <property type="match status" value="1"/>
</dbReference>
<sequence>MKSNRVQLIERWGLDYSIVTTDLTTDLTPLFNWNTKQLFLYITAEYVTPTNVVNQVVIWDKIVTDKDMAVINEKNIAKYYLGGDQRVNYKNLALNITFNYNVIPISGWITTHQQGSYSIKIPPTYN</sequence>
<dbReference type="GO" id="GO:0045047">
    <property type="term" value="P:protein targeting to ER"/>
    <property type="evidence" value="ECO:0007669"/>
    <property type="project" value="TreeGrafter"/>
</dbReference>
<keyword evidence="5" id="KW-0735">Signal-anchor</keyword>
<evidence type="ECO:0000256" key="7">
    <source>
        <dbReference type="ARBA" id="ARBA00023136"/>
    </source>
</evidence>
<dbReference type="Proteomes" id="UP000007797">
    <property type="component" value="Unassembled WGS sequence"/>
</dbReference>
<organism evidence="9 10">
    <name type="scientific">Cavenderia fasciculata</name>
    <name type="common">Slime mold</name>
    <name type="synonym">Dictyostelium fasciculatum</name>
    <dbReference type="NCBI Taxonomy" id="261658"/>
    <lineage>
        <taxon>Eukaryota</taxon>
        <taxon>Amoebozoa</taxon>
        <taxon>Evosea</taxon>
        <taxon>Eumycetozoa</taxon>
        <taxon>Dictyostelia</taxon>
        <taxon>Acytosteliales</taxon>
        <taxon>Cavenderiaceae</taxon>
        <taxon>Cavenderia</taxon>
    </lineage>
</organism>
<dbReference type="OrthoDB" id="10261524at2759"/>
<dbReference type="PIRSF" id="PIRSF016089">
    <property type="entry name" value="SPC22"/>
    <property type="match status" value="1"/>
</dbReference>
<keyword evidence="10" id="KW-1185">Reference proteome</keyword>
<evidence type="ECO:0000256" key="3">
    <source>
        <dbReference type="ARBA" id="ARBA00022692"/>
    </source>
</evidence>
<evidence type="ECO:0000256" key="6">
    <source>
        <dbReference type="ARBA" id="ARBA00022989"/>
    </source>
</evidence>
<dbReference type="GO" id="GO:0006465">
    <property type="term" value="P:signal peptide processing"/>
    <property type="evidence" value="ECO:0007669"/>
    <property type="project" value="InterPro"/>
</dbReference>
<gene>
    <name evidence="9" type="primary">spc3</name>
    <name evidence="9" type="ORF">DFA_00636</name>
</gene>
<dbReference type="GeneID" id="14873940"/>
<evidence type="ECO:0000256" key="1">
    <source>
        <dbReference type="ARBA" id="ARBA00004648"/>
    </source>
</evidence>
<dbReference type="KEGG" id="dfa:DFA_00636"/>
<dbReference type="RefSeq" id="XP_004358621.1">
    <property type="nucleotide sequence ID" value="XM_004358564.1"/>
</dbReference>
<keyword evidence="6" id="KW-1133">Transmembrane helix</keyword>
<evidence type="ECO:0000256" key="8">
    <source>
        <dbReference type="ARBA" id="ARBA00029556"/>
    </source>
</evidence>
<keyword evidence="7" id="KW-0472">Membrane</keyword>